<accession>M4QB25</accession>
<reference evidence="8" key="4">
    <citation type="journal article" date="2013" name="Genome Biol. Evol.">
        <title>Strikingly bacteria-like and gene-rich mitochondrial genomes throughout jakobid protists.</title>
        <authorList>
            <person name="Burger G."/>
            <person name="Gray M.W."/>
            <person name="Forget L."/>
            <person name="Lang B.F."/>
        </authorList>
    </citation>
    <scope>NUCLEOTIDE SEQUENCE</scope>
    <source>
        <strain evidence="8">ATCC 50688</strain>
    </source>
</reference>
<evidence type="ECO:0000256" key="2">
    <source>
        <dbReference type="ARBA" id="ARBA00022980"/>
    </source>
</evidence>
<organism evidence="8">
    <name type="scientific">Seculamonas ecuadoriensis</name>
    <name type="common">Flagellate</name>
    <dbReference type="NCBI Taxonomy" id="221724"/>
    <lineage>
        <taxon>Eukaryota</taxon>
        <taxon>Discoba</taxon>
        <taxon>Jakobida</taxon>
        <taxon>Histionina</taxon>
        <taxon>Seculamonas</taxon>
    </lineage>
</organism>
<dbReference type="Gene3D" id="2.40.50.140">
    <property type="entry name" value="Nucleic acid-binding proteins"/>
    <property type="match status" value="1"/>
</dbReference>
<dbReference type="GO" id="GO:0032543">
    <property type="term" value="P:mitochondrial translation"/>
    <property type="evidence" value="ECO:0007669"/>
    <property type="project" value="TreeGrafter"/>
</dbReference>
<feature type="region of interest" description="Disordered" evidence="5">
    <location>
        <begin position="227"/>
        <end position="265"/>
    </location>
</feature>
<dbReference type="InterPro" id="IPR008991">
    <property type="entry name" value="Translation_prot_SH3-like_sf"/>
</dbReference>
<dbReference type="PANTHER" id="PTHR13691:SF5">
    <property type="entry name" value="LARGE RIBOSOMAL SUBUNIT PROTEIN UL2M"/>
    <property type="match status" value="1"/>
</dbReference>
<gene>
    <name evidence="8" type="primary">rpl2</name>
</gene>
<proteinExistence type="inferred from homology"/>
<dbReference type="InterPro" id="IPR022666">
    <property type="entry name" value="Ribosomal_uL2_RNA-bd_dom"/>
</dbReference>
<feature type="compositionally biased region" description="Polar residues" evidence="5">
    <location>
        <begin position="42"/>
        <end position="52"/>
    </location>
</feature>
<comment type="similarity">
    <text evidence="1">Belongs to the universal ribosomal protein uL2 family.</text>
</comment>
<keyword evidence="8" id="KW-0496">Mitochondrion</keyword>
<keyword evidence="3" id="KW-0687">Ribonucleoprotein</keyword>
<dbReference type="SMART" id="SM01382">
    <property type="entry name" value="Ribosomal_L2_C"/>
    <property type="match status" value="1"/>
</dbReference>
<dbReference type="AlphaFoldDB" id="M4QB25"/>
<dbReference type="GO" id="GO:0005762">
    <property type="term" value="C:mitochondrial large ribosomal subunit"/>
    <property type="evidence" value="ECO:0007669"/>
    <property type="project" value="TreeGrafter"/>
</dbReference>
<dbReference type="GeneID" id="15333299"/>
<evidence type="ECO:0000256" key="1">
    <source>
        <dbReference type="ARBA" id="ARBA00005636"/>
    </source>
</evidence>
<name>M4QB25_SECEC</name>
<evidence type="ECO:0000259" key="7">
    <source>
        <dbReference type="SMART" id="SM01383"/>
    </source>
</evidence>
<dbReference type="Gene3D" id="2.30.30.30">
    <property type="match status" value="1"/>
</dbReference>
<dbReference type="GO" id="GO:0016740">
    <property type="term" value="F:transferase activity"/>
    <property type="evidence" value="ECO:0007669"/>
    <property type="project" value="InterPro"/>
</dbReference>
<protein>
    <recommendedName>
        <fullName evidence="4">Large ribosomal subunit protein uL2m</fullName>
    </recommendedName>
</protein>
<dbReference type="InterPro" id="IPR022669">
    <property type="entry name" value="Ribosomal_uL2_C"/>
</dbReference>
<dbReference type="SUPFAM" id="SSF50104">
    <property type="entry name" value="Translation proteins SH3-like domain"/>
    <property type="match status" value="1"/>
</dbReference>
<dbReference type="InterPro" id="IPR022671">
    <property type="entry name" value="Ribosomal_uL2_CS"/>
</dbReference>
<dbReference type="InterPro" id="IPR012340">
    <property type="entry name" value="NA-bd_OB-fold"/>
</dbReference>
<dbReference type="EMBL" id="KC353359">
    <property type="protein sequence ID" value="AGH24506.1"/>
    <property type="molecule type" value="Genomic_DNA"/>
</dbReference>
<dbReference type="FunFam" id="2.30.30.30:FF:000001">
    <property type="entry name" value="50S ribosomal protein L2"/>
    <property type="match status" value="1"/>
</dbReference>
<dbReference type="PROSITE" id="PS00467">
    <property type="entry name" value="RIBOSOMAL_L2"/>
    <property type="match status" value="1"/>
</dbReference>
<dbReference type="PANTHER" id="PTHR13691">
    <property type="entry name" value="RIBOSOMAL PROTEIN L2"/>
    <property type="match status" value="1"/>
</dbReference>
<feature type="domain" description="Large ribosomal subunit protein uL2 C-terminal" evidence="6">
    <location>
        <begin position="127"/>
        <end position="256"/>
    </location>
</feature>
<dbReference type="GO" id="GO:0003735">
    <property type="term" value="F:structural constituent of ribosome"/>
    <property type="evidence" value="ECO:0007669"/>
    <property type="project" value="InterPro"/>
</dbReference>
<dbReference type="InterPro" id="IPR005880">
    <property type="entry name" value="Ribosomal_uL2_bac/org-type"/>
</dbReference>
<evidence type="ECO:0000256" key="4">
    <source>
        <dbReference type="ARBA" id="ARBA00069872"/>
    </source>
</evidence>
<dbReference type="Gene3D" id="4.10.950.10">
    <property type="entry name" value="Ribosomal protein L2, domain 3"/>
    <property type="match status" value="1"/>
</dbReference>
<dbReference type="InterPro" id="IPR002171">
    <property type="entry name" value="Ribosomal_uL2"/>
</dbReference>
<sequence>MTIQTYNPVTPSMRSLIQIDKSDLWKGEPYRPLVEGQKRTGGRNNLGRTTVNHRGGGHKQRYRIIDFTRNNELSATVQRLEYDPNRTAFLALLADTNNKYSYIIAPHNLFPGDTVVASGSGKNTVDIRTGNALPLGEIPIGTMVHNIEMKPGKGGQIVRSAGTYAQLIKKDDNGYCMLRLPSGEHRLFSGFCKATIGIVSNLDNKNRSLGKAGRTRWMGIKPTVRGVAMNPVDHPHGGGEGRTSGGRPSVTPWGWPTKGQPTRSVRKQNKFIVQTIKKRKQRA</sequence>
<evidence type="ECO:0000259" key="6">
    <source>
        <dbReference type="SMART" id="SM01382"/>
    </source>
</evidence>
<dbReference type="InterPro" id="IPR014722">
    <property type="entry name" value="Rib_uL2_dom2"/>
</dbReference>
<dbReference type="GO" id="GO:0003723">
    <property type="term" value="F:RNA binding"/>
    <property type="evidence" value="ECO:0007669"/>
    <property type="project" value="InterPro"/>
</dbReference>
<reference evidence="8" key="2">
    <citation type="journal article" date="2004" name="RNA">
        <title>Mitochondrial 3' tRNA editing in the jakobid Seculamonas ecuadoriensis: a novel mechanism and implications for tRNA processing.</title>
        <authorList>
            <person name="Leigh J."/>
            <person name="Lang B.F."/>
        </authorList>
    </citation>
    <scope>NUCLEOTIDE SEQUENCE</scope>
    <source>
        <strain evidence="8">ATCC 50688</strain>
    </source>
</reference>
<feature type="region of interest" description="Disordered" evidence="5">
    <location>
        <begin position="33"/>
        <end position="57"/>
    </location>
</feature>
<keyword evidence="2 8" id="KW-0689">Ribosomal protein</keyword>
<reference evidence="8" key="3">
    <citation type="journal article" date="2006" name="RNA">
        <title>Hybrid E. coli--Mitochondrial ribonuclease P RNAs are catalytically active.</title>
        <authorList>
            <person name="Seif E."/>
            <person name="Cadieux A."/>
            <person name="Lang B.F."/>
        </authorList>
    </citation>
    <scope>NUCLEOTIDE SEQUENCE</scope>
    <source>
        <strain evidence="8">ATCC 50688</strain>
    </source>
</reference>
<dbReference type="PIRSF" id="PIRSF002158">
    <property type="entry name" value="Ribosomal_L2"/>
    <property type="match status" value="1"/>
</dbReference>
<dbReference type="RefSeq" id="YP_007890811.1">
    <property type="nucleotide sequence ID" value="NC_021128.1"/>
</dbReference>
<feature type="domain" description="Large ribosomal subunit protein uL2 RNA-binding" evidence="7">
    <location>
        <begin position="42"/>
        <end position="117"/>
    </location>
</feature>
<dbReference type="Pfam" id="PF03947">
    <property type="entry name" value="Ribosomal_L2_C"/>
    <property type="match status" value="1"/>
</dbReference>
<dbReference type="SUPFAM" id="SSF50249">
    <property type="entry name" value="Nucleic acid-binding proteins"/>
    <property type="match status" value="1"/>
</dbReference>
<geneLocation type="mitochondrion" evidence="8"/>
<dbReference type="Pfam" id="PF00181">
    <property type="entry name" value="Ribosomal_L2_N"/>
    <property type="match status" value="1"/>
</dbReference>
<evidence type="ECO:0000256" key="3">
    <source>
        <dbReference type="ARBA" id="ARBA00023274"/>
    </source>
</evidence>
<dbReference type="SMART" id="SM01383">
    <property type="entry name" value="Ribosomal_L2"/>
    <property type="match status" value="1"/>
</dbReference>
<reference evidence="8" key="1">
    <citation type="journal article" date="2003" name="Mol. Biol. Evol.">
        <title>Structure of the bc1 complex from Seculamonas ecuadoriensis, a jakobid flagellate with an ancestral mitochondrial genome.</title>
        <authorList>
            <person name="Marx S."/>
            <person name="Baumgartner M."/>
            <person name="Kannan S."/>
            <person name="Braun H.P."/>
            <person name="Lang B.F."/>
            <person name="Burger G."/>
        </authorList>
    </citation>
    <scope>NUCLEOTIDE SEQUENCE</scope>
    <source>
        <strain evidence="8">ATCC 50688</strain>
    </source>
</reference>
<dbReference type="FunFam" id="4.10.950.10:FF:000001">
    <property type="entry name" value="50S ribosomal protein L2"/>
    <property type="match status" value="1"/>
</dbReference>
<dbReference type="InterPro" id="IPR014726">
    <property type="entry name" value="Ribosomal_uL2_dom3"/>
</dbReference>
<dbReference type="NCBIfam" id="TIGR01171">
    <property type="entry name" value="rplB_bact"/>
    <property type="match status" value="1"/>
</dbReference>
<dbReference type="HAMAP" id="MF_01320_B">
    <property type="entry name" value="Ribosomal_uL2_B"/>
    <property type="match status" value="1"/>
</dbReference>
<evidence type="ECO:0000313" key="8">
    <source>
        <dbReference type="EMBL" id="AGH24506.1"/>
    </source>
</evidence>
<evidence type="ECO:0000256" key="5">
    <source>
        <dbReference type="SAM" id="MobiDB-lite"/>
    </source>
</evidence>